<evidence type="ECO:0000256" key="1">
    <source>
        <dbReference type="ARBA" id="ARBA00009913"/>
    </source>
</evidence>
<reference evidence="9" key="1">
    <citation type="submission" date="2017-08" db="EMBL/GenBank/DDBJ databases">
        <title>A dynamic microbial community with high functional redundancy inhabits the cold, oxic subseafloor aquifer.</title>
        <authorList>
            <person name="Tully B.J."/>
            <person name="Wheat C.G."/>
            <person name="Glazer B.T."/>
            <person name="Huber J.A."/>
        </authorList>
    </citation>
    <scope>NUCLEOTIDE SEQUENCE [LARGE SCALE GENOMIC DNA]</scope>
</reference>
<evidence type="ECO:0000313" key="8">
    <source>
        <dbReference type="EMBL" id="PCI78521.1"/>
    </source>
</evidence>
<evidence type="ECO:0000256" key="5">
    <source>
        <dbReference type="PIRSR" id="PIRSR606118-50"/>
    </source>
</evidence>
<name>A0A2A4X883_UNCAE</name>
<keyword evidence="3" id="KW-0238">DNA-binding</keyword>
<dbReference type="Pfam" id="PF00239">
    <property type="entry name" value="Resolvase"/>
    <property type="match status" value="1"/>
</dbReference>
<evidence type="ECO:0000259" key="7">
    <source>
        <dbReference type="PROSITE" id="PS51736"/>
    </source>
</evidence>
<dbReference type="GO" id="GO:0015074">
    <property type="term" value="P:DNA integration"/>
    <property type="evidence" value="ECO:0007669"/>
    <property type="project" value="UniProtKB-KW"/>
</dbReference>
<proteinExistence type="inferred from homology"/>
<evidence type="ECO:0000313" key="9">
    <source>
        <dbReference type="Proteomes" id="UP000218775"/>
    </source>
</evidence>
<comment type="caution">
    <text evidence="8">The sequence shown here is derived from an EMBL/GenBank/DDBJ whole genome shotgun (WGS) entry which is preliminary data.</text>
</comment>
<dbReference type="InterPro" id="IPR006118">
    <property type="entry name" value="Recombinase_CS"/>
</dbReference>
<dbReference type="PROSITE" id="PS00398">
    <property type="entry name" value="RECOMBINASES_2"/>
    <property type="match status" value="1"/>
</dbReference>
<feature type="domain" description="Resolvase/invertase-type recombinase catalytic" evidence="7">
    <location>
        <begin position="1"/>
        <end position="135"/>
    </location>
</feature>
<dbReference type="Proteomes" id="UP000218775">
    <property type="component" value="Unassembled WGS sequence"/>
</dbReference>
<dbReference type="InterPro" id="IPR050639">
    <property type="entry name" value="SSR_resolvase"/>
</dbReference>
<dbReference type="AlphaFoldDB" id="A0A2A4X883"/>
<dbReference type="Gene3D" id="3.40.50.1390">
    <property type="entry name" value="Resolvase, N-terminal catalytic domain"/>
    <property type="match status" value="1"/>
</dbReference>
<dbReference type="EMBL" id="NVUK01000004">
    <property type="protein sequence ID" value="PCI78521.1"/>
    <property type="molecule type" value="Genomic_DNA"/>
</dbReference>
<gene>
    <name evidence="8" type="ORF">COB21_00540</name>
</gene>
<dbReference type="InterPro" id="IPR036162">
    <property type="entry name" value="Resolvase-like_N_sf"/>
</dbReference>
<accession>A0A2A4X883</accession>
<dbReference type="GO" id="GO:0003677">
    <property type="term" value="F:DNA binding"/>
    <property type="evidence" value="ECO:0007669"/>
    <property type="project" value="UniProtKB-KW"/>
</dbReference>
<dbReference type="PANTHER" id="PTHR30461:SF26">
    <property type="entry name" value="RESOLVASE HOMOLOG YNEB"/>
    <property type="match status" value="1"/>
</dbReference>
<dbReference type="PROSITE" id="PS00397">
    <property type="entry name" value="RECOMBINASES_1"/>
    <property type="match status" value="1"/>
</dbReference>
<protein>
    <submittedName>
        <fullName evidence="8">Resolvase</fullName>
    </submittedName>
</protein>
<dbReference type="PANTHER" id="PTHR30461">
    <property type="entry name" value="DNA-INVERTASE FROM LAMBDOID PROPHAGE"/>
    <property type="match status" value="1"/>
</dbReference>
<organism evidence="8 9">
    <name type="scientific">Aerophobetes bacterium</name>
    <dbReference type="NCBI Taxonomy" id="2030807"/>
    <lineage>
        <taxon>Bacteria</taxon>
        <taxon>Candidatus Aerophobota</taxon>
    </lineage>
</organism>
<dbReference type="PROSITE" id="PS51736">
    <property type="entry name" value="RECOMBINASES_3"/>
    <property type="match status" value="1"/>
</dbReference>
<feature type="active site" description="O-(5'-phospho-DNA)-serine intermediate" evidence="5 6">
    <location>
        <position position="9"/>
    </location>
</feature>
<keyword evidence="2" id="KW-0229">DNA integration</keyword>
<dbReference type="GO" id="GO:0000150">
    <property type="term" value="F:DNA strand exchange activity"/>
    <property type="evidence" value="ECO:0007669"/>
    <property type="project" value="InterPro"/>
</dbReference>
<comment type="similarity">
    <text evidence="1">Belongs to the site-specific recombinase resolvase family.</text>
</comment>
<evidence type="ECO:0000256" key="6">
    <source>
        <dbReference type="PROSITE-ProRule" id="PRU10137"/>
    </source>
</evidence>
<evidence type="ECO:0000256" key="4">
    <source>
        <dbReference type="ARBA" id="ARBA00023172"/>
    </source>
</evidence>
<dbReference type="InterPro" id="IPR006119">
    <property type="entry name" value="Resolv_N"/>
</dbReference>
<sequence length="184" mass="21132">MKIGYARVSSFGQSLDIQEKKLLKAGCEEIFAEKLSATSMTKREELDLALKTLRAGDLLIVTKLDRLARSMMDLFQISKRLHKKKANLLVLDQAINTTTAEGRLLFNVLGSFAEFENDIRKERQFDGIQRAKEKGVKFGRKSSFTAQKKQDIRRLRHEENFSIGDLQKKYACSHMTIYRILGEK</sequence>
<evidence type="ECO:0000256" key="3">
    <source>
        <dbReference type="ARBA" id="ARBA00023125"/>
    </source>
</evidence>
<dbReference type="SMART" id="SM00857">
    <property type="entry name" value="Resolvase"/>
    <property type="match status" value="1"/>
</dbReference>
<dbReference type="SUPFAM" id="SSF53041">
    <property type="entry name" value="Resolvase-like"/>
    <property type="match status" value="1"/>
</dbReference>
<dbReference type="CDD" id="cd03768">
    <property type="entry name" value="SR_ResInv"/>
    <property type="match status" value="1"/>
</dbReference>
<dbReference type="FunFam" id="3.40.50.1390:FF:000001">
    <property type="entry name" value="DNA recombinase"/>
    <property type="match status" value="1"/>
</dbReference>
<evidence type="ECO:0000256" key="2">
    <source>
        <dbReference type="ARBA" id="ARBA00022908"/>
    </source>
</evidence>
<keyword evidence="4" id="KW-0233">DNA recombination</keyword>